<proteinExistence type="predicted"/>
<dbReference type="InterPro" id="IPR019056">
    <property type="entry name" value="Phage_TAC_6"/>
</dbReference>
<gene>
    <name evidence="1" type="ORF">M9979_09200</name>
</gene>
<keyword evidence="2" id="KW-1185">Reference proteome</keyword>
<dbReference type="Pfam" id="PF09550">
    <property type="entry name" value="Phage_TAC_6"/>
    <property type="match status" value="1"/>
</dbReference>
<reference evidence="1" key="1">
    <citation type="submission" date="2022-05" db="EMBL/GenBank/DDBJ databases">
        <title>Sphingomonas sp. strain RP10 Genome sequencing and assembly.</title>
        <authorList>
            <person name="Kim I."/>
        </authorList>
    </citation>
    <scope>NUCLEOTIDE SEQUENCE</scope>
    <source>
        <strain evidence="1">RP10</strain>
    </source>
</reference>
<dbReference type="EMBL" id="JAMLDY010000009">
    <property type="protein sequence ID" value="MCP3735044.1"/>
    <property type="molecule type" value="Genomic_DNA"/>
</dbReference>
<dbReference type="AlphaFoldDB" id="A0A9X2HT99"/>
<dbReference type="RefSeq" id="WP_254289055.1">
    <property type="nucleotide sequence ID" value="NZ_JAMLDY010000009.1"/>
</dbReference>
<evidence type="ECO:0000313" key="2">
    <source>
        <dbReference type="Proteomes" id="UP001139486"/>
    </source>
</evidence>
<accession>A0A9X2HT99</accession>
<comment type="caution">
    <text evidence="1">The sequence shown here is derived from an EMBL/GenBank/DDBJ whole genome shotgun (WGS) entry which is preliminary data.</text>
</comment>
<protein>
    <submittedName>
        <fullName evidence="1">Phage tail assembly chaperone</fullName>
    </submittedName>
</protein>
<evidence type="ECO:0000313" key="1">
    <source>
        <dbReference type="EMBL" id="MCP3735044.1"/>
    </source>
</evidence>
<name>A0A9X2HT99_9SPHN</name>
<dbReference type="Proteomes" id="UP001139486">
    <property type="component" value="Unassembled WGS sequence"/>
</dbReference>
<sequence length="67" mass="6505">MSGFAEGAVRLAGFAGAVLGWSPDAFWRATPAELAAVVGAASDGGVGAVTPPDAATLAAMREAFPDG</sequence>
<organism evidence="1 2">
    <name type="scientific">Sphingomonas liriopis</name>
    <dbReference type="NCBI Taxonomy" id="2949094"/>
    <lineage>
        <taxon>Bacteria</taxon>
        <taxon>Pseudomonadati</taxon>
        <taxon>Pseudomonadota</taxon>
        <taxon>Alphaproteobacteria</taxon>
        <taxon>Sphingomonadales</taxon>
        <taxon>Sphingomonadaceae</taxon>
        <taxon>Sphingomonas</taxon>
    </lineage>
</organism>